<dbReference type="Proteomes" id="UP000316095">
    <property type="component" value="Unassembled WGS sequence"/>
</dbReference>
<feature type="domain" description="DinB-like" evidence="1">
    <location>
        <begin position="12"/>
        <end position="146"/>
    </location>
</feature>
<gene>
    <name evidence="2" type="primary">yfiT</name>
    <name evidence="2" type="ORF">Pan54_09220</name>
</gene>
<dbReference type="EC" id="3.-.-.-" evidence="2"/>
<dbReference type="SUPFAM" id="SSF109854">
    <property type="entry name" value="DinB/YfiT-like putative metalloenzymes"/>
    <property type="match status" value="1"/>
</dbReference>
<sequence>MPYQQLLEEYAQGADLLANAISSMTSEQLDASPIPGKWSTRQVVCHLTDFEPIYADRIKRALVEDNPTLMGGDPDVFANGLGYEVRDLNNELNIIRTTRQQLLTVLENCDDAAFQRTGQHSRDGDLTIETLLKRITGHIPHHIKTIEEKKQALGV</sequence>
<proteinExistence type="predicted"/>
<evidence type="ECO:0000259" key="1">
    <source>
        <dbReference type="Pfam" id="PF12867"/>
    </source>
</evidence>
<reference evidence="2 3" key="1">
    <citation type="submission" date="2019-02" db="EMBL/GenBank/DDBJ databases">
        <title>Deep-cultivation of Planctomycetes and their phenomic and genomic characterization uncovers novel biology.</title>
        <authorList>
            <person name="Wiegand S."/>
            <person name="Jogler M."/>
            <person name="Boedeker C."/>
            <person name="Pinto D."/>
            <person name="Vollmers J."/>
            <person name="Rivas-Marin E."/>
            <person name="Kohn T."/>
            <person name="Peeters S.H."/>
            <person name="Heuer A."/>
            <person name="Rast P."/>
            <person name="Oberbeckmann S."/>
            <person name="Bunk B."/>
            <person name="Jeske O."/>
            <person name="Meyerdierks A."/>
            <person name="Storesund J.E."/>
            <person name="Kallscheuer N."/>
            <person name="Luecker S."/>
            <person name="Lage O.M."/>
            <person name="Pohl T."/>
            <person name="Merkel B.J."/>
            <person name="Hornburger P."/>
            <person name="Mueller R.-W."/>
            <person name="Bruemmer F."/>
            <person name="Labrenz M."/>
            <person name="Spormann A.M."/>
            <person name="Op Den Camp H."/>
            <person name="Overmann J."/>
            <person name="Amann R."/>
            <person name="Jetten M.S.M."/>
            <person name="Mascher T."/>
            <person name="Medema M.H."/>
            <person name="Devos D.P."/>
            <person name="Kaster A.-K."/>
            <person name="Ovreas L."/>
            <person name="Rohde M."/>
            <person name="Galperin M.Y."/>
            <person name="Jogler C."/>
        </authorList>
    </citation>
    <scope>NUCLEOTIDE SEQUENCE [LARGE SCALE GENOMIC DNA]</scope>
    <source>
        <strain evidence="2 3">Pan54</strain>
    </source>
</reference>
<dbReference type="RefSeq" id="WP_146502360.1">
    <property type="nucleotide sequence ID" value="NZ_SJPG01000001.1"/>
</dbReference>
<dbReference type="InterPro" id="IPR024775">
    <property type="entry name" value="DinB-like"/>
</dbReference>
<organism evidence="2 3">
    <name type="scientific">Rubinisphaera italica</name>
    <dbReference type="NCBI Taxonomy" id="2527969"/>
    <lineage>
        <taxon>Bacteria</taxon>
        <taxon>Pseudomonadati</taxon>
        <taxon>Planctomycetota</taxon>
        <taxon>Planctomycetia</taxon>
        <taxon>Planctomycetales</taxon>
        <taxon>Planctomycetaceae</taxon>
        <taxon>Rubinisphaera</taxon>
    </lineage>
</organism>
<keyword evidence="2" id="KW-0378">Hydrolase</keyword>
<dbReference type="GO" id="GO:0016787">
    <property type="term" value="F:hydrolase activity"/>
    <property type="evidence" value="ECO:0007669"/>
    <property type="project" value="UniProtKB-KW"/>
</dbReference>
<dbReference type="AlphaFoldDB" id="A0A5C5XBP6"/>
<name>A0A5C5XBP6_9PLAN</name>
<protein>
    <submittedName>
        <fullName evidence="2">Putative metal-dependent hydrolase YfiT</fullName>
        <ecNumber evidence="2">3.-.-.-</ecNumber>
    </submittedName>
</protein>
<comment type="caution">
    <text evidence="2">The sequence shown here is derived from an EMBL/GenBank/DDBJ whole genome shotgun (WGS) entry which is preliminary data.</text>
</comment>
<keyword evidence="3" id="KW-1185">Reference proteome</keyword>
<dbReference type="Gene3D" id="1.20.120.450">
    <property type="entry name" value="dinb family like domain"/>
    <property type="match status" value="1"/>
</dbReference>
<evidence type="ECO:0000313" key="2">
    <source>
        <dbReference type="EMBL" id="TWT60208.1"/>
    </source>
</evidence>
<dbReference type="Pfam" id="PF12867">
    <property type="entry name" value="DinB_2"/>
    <property type="match status" value="1"/>
</dbReference>
<dbReference type="EMBL" id="SJPG01000001">
    <property type="protein sequence ID" value="TWT60208.1"/>
    <property type="molecule type" value="Genomic_DNA"/>
</dbReference>
<dbReference type="InterPro" id="IPR034660">
    <property type="entry name" value="DinB/YfiT-like"/>
</dbReference>
<dbReference type="OrthoDB" id="9793216at2"/>
<evidence type="ECO:0000313" key="3">
    <source>
        <dbReference type="Proteomes" id="UP000316095"/>
    </source>
</evidence>
<accession>A0A5C5XBP6</accession>